<dbReference type="GeneID" id="64601180"/>
<protein>
    <submittedName>
        <fullName evidence="2">Uncharacterized protein</fullName>
    </submittedName>
</protein>
<name>A0A9P7AES7_9AGAM</name>
<gene>
    <name evidence="2" type="ORF">HD556DRAFT_1448385</name>
</gene>
<dbReference type="RefSeq" id="XP_041155185.1">
    <property type="nucleotide sequence ID" value="XM_041307416.1"/>
</dbReference>
<feature type="compositionally biased region" description="Acidic residues" evidence="1">
    <location>
        <begin position="153"/>
        <end position="163"/>
    </location>
</feature>
<evidence type="ECO:0000313" key="2">
    <source>
        <dbReference type="EMBL" id="KAG1787879.1"/>
    </source>
</evidence>
<comment type="caution">
    <text evidence="2">The sequence shown here is derived from an EMBL/GenBank/DDBJ whole genome shotgun (WGS) entry which is preliminary data.</text>
</comment>
<evidence type="ECO:0000256" key="1">
    <source>
        <dbReference type="SAM" id="MobiDB-lite"/>
    </source>
</evidence>
<dbReference type="EMBL" id="JABBWE010000074">
    <property type="protein sequence ID" value="KAG1787879.1"/>
    <property type="molecule type" value="Genomic_DNA"/>
</dbReference>
<sequence>MRAVVVIARAALGPEEHCKNSLYEATRTTSPTVRCVSEKDGEYEMLYSEGPAKFMQAMLNRLTYLRNKYKKLHGRFSKTSMDIDPSQPNTSNNLLEQVISEFPWYEVLNGIWKNNPTYAPKTFLSAPGADHASDMIALTLKCKGKQVYIPPSEAEDETMETTDDPSPAVNPTPPSILPPPSILTLLSI</sequence>
<dbReference type="Proteomes" id="UP000719766">
    <property type="component" value="Unassembled WGS sequence"/>
</dbReference>
<evidence type="ECO:0000313" key="3">
    <source>
        <dbReference type="Proteomes" id="UP000719766"/>
    </source>
</evidence>
<dbReference type="AlphaFoldDB" id="A0A9P7AES7"/>
<keyword evidence="3" id="KW-1185">Reference proteome</keyword>
<reference evidence="2" key="1">
    <citation type="journal article" date="2020" name="New Phytol.">
        <title>Comparative genomics reveals dynamic genome evolution in host specialist ectomycorrhizal fungi.</title>
        <authorList>
            <person name="Lofgren L.A."/>
            <person name="Nguyen N.H."/>
            <person name="Vilgalys R."/>
            <person name="Ruytinx J."/>
            <person name="Liao H.L."/>
            <person name="Branco S."/>
            <person name="Kuo A."/>
            <person name="LaButti K."/>
            <person name="Lipzen A."/>
            <person name="Andreopoulos W."/>
            <person name="Pangilinan J."/>
            <person name="Riley R."/>
            <person name="Hundley H."/>
            <person name="Na H."/>
            <person name="Barry K."/>
            <person name="Grigoriev I.V."/>
            <person name="Stajich J.E."/>
            <person name="Kennedy P.G."/>
        </authorList>
    </citation>
    <scope>NUCLEOTIDE SEQUENCE</scope>
    <source>
        <strain evidence="2">S12</strain>
    </source>
</reference>
<proteinExistence type="predicted"/>
<feature type="region of interest" description="Disordered" evidence="1">
    <location>
        <begin position="150"/>
        <end position="178"/>
    </location>
</feature>
<organism evidence="2 3">
    <name type="scientific">Suillus plorans</name>
    <dbReference type="NCBI Taxonomy" id="116603"/>
    <lineage>
        <taxon>Eukaryota</taxon>
        <taxon>Fungi</taxon>
        <taxon>Dikarya</taxon>
        <taxon>Basidiomycota</taxon>
        <taxon>Agaricomycotina</taxon>
        <taxon>Agaricomycetes</taxon>
        <taxon>Agaricomycetidae</taxon>
        <taxon>Boletales</taxon>
        <taxon>Suillineae</taxon>
        <taxon>Suillaceae</taxon>
        <taxon>Suillus</taxon>
    </lineage>
</organism>
<dbReference type="OrthoDB" id="2678246at2759"/>
<feature type="compositionally biased region" description="Pro residues" evidence="1">
    <location>
        <begin position="168"/>
        <end position="178"/>
    </location>
</feature>
<accession>A0A9P7AES7</accession>